<gene>
    <name evidence="2" type="ORF">TTHERM_00239200</name>
</gene>
<evidence type="ECO:0000256" key="1">
    <source>
        <dbReference type="SAM" id="MobiDB-lite"/>
    </source>
</evidence>
<dbReference type="AlphaFoldDB" id="I7MMC7"/>
<feature type="region of interest" description="Disordered" evidence="1">
    <location>
        <begin position="186"/>
        <end position="207"/>
    </location>
</feature>
<dbReference type="GeneID" id="7829947"/>
<accession>I7MMC7</accession>
<dbReference type="Proteomes" id="UP000009168">
    <property type="component" value="Unassembled WGS sequence"/>
</dbReference>
<dbReference type="InParanoid" id="I7MMC7"/>
<feature type="compositionally biased region" description="Low complexity" evidence="1">
    <location>
        <begin position="155"/>
        <end position="165"/>
    </location>
</feature>
<name>I7MMC7_TETTS</name>
<protein>
    <submittedName>
        <fullName evidence="2">Uncharacterized protein</fullName>
    </submittedName>
</protein>
<feature type="compositionally biased region" description="Polar residues" evidence="1">
    <location>
        <begin position="137"/>
        <end position="154"/>
    </location>
</feature>
<dbReference type="RefSeq" id="XP_001024844.2">
    <property type="nucleotide sequence ID" value="XM_001024844.2"/>
</dbReference>
<proteinExistence type="predicted"/>
<organism evidence="2 3">
    <name type="scientific">Tetrahymena thermophila (strain SB210)</name>
    <dbReference type="NCBI Taxonomy" id="312017"/>
    <lineage>
        <taxon>Eukaryota</taxon>
        <taxon>Sar</taxon>
        <taxon>Alveolata</taxon>
        <taxon>Ciliophora</taxon>
        <taxon>Intramacronucleata</taxon>
        <taxon>Oligohymenophorea</taxon>
        <taxon>Hymenostomatida</taxon>
        <taxon>Tetrahymenina</taxon>
        <taxon>Tetrahymenidae</taxon>
        <taxon>Tetrahymena</taxon>
    </lineage>
</organism>
<reference evidence="3" key="1">
    <citation type="journal article" date="2006" name="PLoS Biol.">
        <title>Macronuclear genome sequence of the ciliate Tetrahymena thermophila, a model eukaryote.</title>
        <authorList>
            <person name="Eisen J.A."/>
            <person name="Coyne R.S."/>
            <person name="Wu M."/>
            <person name="Wu D."/>
            <person name="Thiagarajan M."/>
            <person name="Wortman J.R."/>
            <person name="Badger J.H."/>
            <person name="Ren Q."/>
            <person name="Amedeo P."/>
            <person name="Jones K.M."/>
            <person name="Tallon L.J."/>
            <person name="Delcher A.L."/>
            <person name="Salzberg S.L."/>
            <person name="Silva J.C."/>
            <person name="Haas B.J."/>
            <person name="Majoros W.H."/>
            <person name="Farzad M."/>
            <person name="Carlton J.M."/>
            <person name="Smith R.K. Jr."/>
            <person name="Garg J."/>
            <person name="Pearlman R.E."/>
            <person name="Karrer K.M."/>
            <person name="Sun L."/>
            <person name="Manning G."/>
            <person name="Elde N.C."/>
            <person name="Turkewitz A.P."/>
            <person name="Asai D.J."/>
            <person name="Wilkes D.E."/>
            <person name="Wang Y."/>
            <person name="Cai H."/>
            <person name="Collins K."/>
            <person name="Stewart B.A."/>
            <person name="Lee S.R."/>
            <person name="Wilamowska K."/>
            <person name="Weinberg Z."/>
            <person name="Ruzzo W.L."/>
            <person name="Wloga D."/>
            <person name="Gaertig J."/>
            <person name="Frankel J."/>
            <person name="Tsao C.-C."/>
            <person name="Gorovsky M.A."/>
            <person name="Keeling P.J."/>
            <person name="Waller R.F."/>
            <person name="Patron N.J."/>
            <person name="Cherry J.M."/>
            <person name="Stover N.A."/>
            <person name="Krieger C.J."/>
            <person name="del Toro C."/>
            <person name="Ryder H.F."/>
            <person name="Williamson S.C."/>
            <person name="Barbeau R.A."/>
            <person name="Hamilton E.P."/>
            <person name="Orias E."/>
        </authorList>
    </citation>
    <scope>NUCLEOTIDE SEQUENCE [LARGE SCALE GENOMIC DNA]</scope>
    <source>
        <strain evidence="3">SB210</strain>
    </source>
</reference>
<feature type="region of interest" description="Disordered" evidence="1">
    <location>
        <begin position="137"/>
        <end position="165"/>
    </location>
</feature>
<sequence length="449" mass="51984">MSTYFPQNFTPILPRTQQIQNETFFIQEFYNTFIEKIINEFDMSGEINLYWHQLKQKISEEKNFQQLYKYILNLEIKKREQSKQDLFDLTKYNADYAPSSQAISSSKLPKEDELFIKKTPTSVRTVSIQFDMLSKMNSTQQNGSGQKDIQQVETSSQQSSPKSFSQRLPSLTILKNISCTNQKYSNDNPYGNFSPQNANSSFSNNNSPQLGGKNCFKILENIRKRNSSPSYTQYMCFSPLQQKPLSQGFDSNYKTCASQKQLTLETITDITQEKNQKDCEKSFSIVNDKDNNNTKQKEQKNNKLKRFSPQQIIRMGSIREAEDEVIENTKDNEQKESVSKMLALVISAKNTFKLDSETINLIHGKFSLAYAQNCKNSMGHEQFKAHAEFNNKIAQIGIDQLKKPTHKLNNNEFNIEINNKYQNNNTFLIPQSPKKKKNSTPVRDKYFPK</sequence>
<evidence type="ECO:0000313" key="3">
    <source>
        <dbReference type="Proteomes" id="UP000009168"/>
    </source>
</evidence>
<evidence type="ECO:0000313" key="2">
    <source>
        <dbReference type="EMBL" id="EAS04599.2"/>
    </source>
</evidence>
<feature type="compositionally biased region" description="Low complexity" evidence="1">
    <location>
        <begin position="192"/>
        <end position="207"/>
    </location>
</feature>
<dbReference type="KEGG" id="tet:TTHERM_00239200"/>
<feature type="region of interest" description="Disordered" evidence="1">
    <location>
        <begin position="427"/>
        <end position="449"/>
    </location>
</feature>
<keyword evidence="3" id="KW-1185">Reference proteome</keyword>
<dbReference type="EMBL" id="GG662443">
    <property type="protein sequence ID" value="EAS04599.2"/>
    <property type="molecule type" value="Genomic_DNA"/>
</dbReference>